<dbReference type="Proteomes" id="UP000092665">
    <property type="component" value="Unassembled WGS sequence"/>
</dbReference>
<protein>
    <recommendedName>
        <fullName evidence="2">DUF4765 domain-containing protein</fullName>
    </recommendedName>
</protein>
<feature type="domain" description="DUF4765" evidence="2">
    <location>
        <begin position="77"/>
        <end position="189"/>
    </location>
</feature>
<organism evidence="3 4">
    <name type="scientific">Photorhabdus namnaonensis</name>
    <dbReference type="NCBI Taxonomy" id="1851568"/>
    <lineage>
        <taxon>Bacteria</taxon>
        <taxon>Pseudomonadati</taxon>
        <taxon>Pseudomonadota</taxon>
        <taxon>Gammaproteobacteria</taxon>
        <taxon>Enterobacterales</taxon>
        <taxon>Morganellaceae</taxon>
        <taxon>Photorhabdus</taxon>
    </lineage>
</organism>
<evidence type="ECO:0000313" key="3">
    <source>
        <dbReference type="EMBL" id="OCA54326.1"/>
    </source>
</evidence>
<dbReference type="RefSeq" id="WP_065390824.1">
    <property type="nucleotide sequence ID" value="NZ_CAWMQN010000072.1"/>
</dbReference>
<gene>
    <name evidence="3" type="ORF">Phpb_02770</name>
</gene>
<accession>A0A1B8YGS0</accession>
<feature type="compositionally biased region" description="Acidic residues" evidence="1">
    <location>
        <begin position="33"/>
        <end position="49"/>
    </location>
</feature>
<evidence type="ECO:0000313" key="4">
    <source>
        <dbReference type="Proteomes" id="UP000092665"/>
    </source>
</evidence>
<comment type="caution">
    <text evidence="3">The sequence shown here is derived from an EMBL/GenBank/DDBJ whole genome shotgun (WGS) entry which is preliminary data.</text>
</comment>
<name>A0A1B8YGS0_9GAMM</name>
<dbReference type="EMBL" id="LOIC01000072">
    <property type="protein sequence ID" value="OCA54326.1"/>
    <property type="molecule type" value="Genomic_DNA"/>
</dbReference>
<dbReference type="InterPro" id="IPR031886">
    <property type="entry name" value="DUF4765"/>
</dbReference>
<evidence type="ECO:0000259" key="2">
    <source>
        <dbReference type="Pfam" id="PF15962"/>
    </source>
</evidence>
<dbReference type="PATRIC" id="fig|29488.15.peg.3051"/>
<feature type="region of interest" description="Disordered" evidence="1">
    <location>
        <begin position="30"/>
        <end position="52"/>
    </location>
</feature>
<reference evidence="4" key="1">
    <citation type="submission" date="2015-11" db="EMBL/GenBank/DDBJ databases">
        <authorList>
            <person name="Tobias N.J."/>
            <person name="Mishra B."/>
            <person name="Gupta D.K."/>
            <person name="Thines M."/>
            <person name="Stinear T.P."/>
            <person name="Bode H.B."/>
        </authorList>
    </citation>
    <scope>NUCLEOTIDE SEQUENCE [LARGE SCALE GENOMIC DNA]</scope>
    <source>
        <strain evidence="4">PB45.5</strain>
    </source>
</reference>
<evidence type="ECO:0000256" key="1">
    <source>
        <dbReference type="SAM" id="MobiDB-lite"/>
    </source>
</evidence>
<sequence length="195" mass="21845">MPIYRDQEKIDESDKSKWLKDNSQQLLAYNQLPDDDDNYDSDEDEDGPLPDDITSGQFKTLEYHTIAKAINEAIDPEVSFILYRGVSSNTAFNMYNNNSAGGEPANINTPPPTIENVRQQVGKGAYLPEFSVDESVFDRFSRNRYGVVVKIKSKYLSPGSESESGFVANKDAPIEILKIYDRTFGKAEKSLPNAS</sequence>
<keyword evidence="4" id="KW-1185">Reference proteome</keyword>
<dbReference type="Pfam" id="PF15962">
    <property type="entry name" value="DUF4765"/>
    <property type="match status" value="1"/>
</dbReference>
<proteinExistence type="predicted"/>
<dbReference type="AlphaFoldDB" id="A0A1B8YGS0"/>